<name>A0A2S1QYJ0_9FLAO</name>
<reference evidence="1 2" key="1">
    <citation type="submission" date="2018-04" db="EMBL/GenBank/DDBJ databases">
        <title>Genome sequencing of Flavobacterium sp. HYN0059.</title>
        <authorList>
            <person name="Yi H."/>
            <person name="Baek C."/>
        </authorList>
    </citation>
    <scope>NUCLEOTIDE SEQUENCE [LARGE SCALE GENOMIC DNA]</scope>
    <source>
        <strain evidence="1 2">HYN0059</strain>
    </source>
</reference>
<dbReference type="Proteomes" id="UP000244929">
    <property type="component" value="Chromosome"/>
</dbReference>
<dbReference type="EMBL" id="CP029186">
    <property type="protein sequence ID" value="AWH85470.1"/>
    <property type="molecule type" value="Genomic_DNA"/>
</dbReference>
<sequence length="80" mass="8746">MARDAEIFIKKIIWPFLPHPQPLSEGEGRSFTRTEKLTANFVLAAKGMRIFAIPVPAIRFIPPASGMPLLSGLKGIVLCA</sequence>
<dbReference type="AlphaFoldDB" id="A0A2S1QYJ0"/>
<accession>A0A2S1QYJ0</accession>
<dbReference type="KEGG" id="falb:HYN59_10230"/>
<protein>
    <submittedName>
        <fullName evidence="1">Uncharacterized protein</fullName>
    </submittedName>
</protein>
<evidence type="ECO:0000313" key="2">
    <source>
        <dbReference type="Proteomes" id="UP000244929"/>
    </source>
</evidence>
<gene>
    <name evidence="1" type="ORF">HYN59_10230</name>
</gene>
<evidence type="ECO:0000313" key="1">
    <source>
        <dbReference type="EMBL" id="AWH85470.1"/>
    </source>
</evidence>
<proteinExistence type="predicted"/>
<organism evidence="1 2">
    <name type="scientific">Flavobacterium album</name>
    <dbReference type="NCBI Taxonomy" id="2175091"/>
    <lineage>
        <taxon>Bacteria</taxon>
        <taxon>Pseudomonadati</taxon>
        <taxon>Bacteroidota</taxon>
        <taxon>Flavobacteriia</taxon>
        <taxon>Flavobacteriales</taxon>
        <taxon>Flavobacteriaceae</taxon>
        <taxon>Flavobacterium</taxon>
    </lineage>
</organism>
<keyword evidence="2" id="KW-1185">Reference proteome</keyword>